<evidence type="ECO:0008006" key="5">
    <source>
        <dbReference type="Google" id="ProtNLM"/>
    </source>
</evidence>
<dbReference type="EMBL" id="NXID01000003">
    <property type="protein sequence ID" value="RXK16783.1"/>
    <property type="molecule type" value="Genomic_DNA"/>
</dbReference>
<dbReference type="Pfam" id="PF12974">
    <property type="entry name" value="Phosphonate-bd"/>
    <property type="match status" value="1"/>
</dbReference>
<keyword evidence="4" id="KW-1185">Reference proteome</keyword>
<proteinExistence type="inferred from homology"/>
<dbReference type="Proteomes" id="UP000290092">
    <property type="component" value="Unassembled WGS sequence"/>
</dbReference>
<dbReference type="Gene3D" id="3.40.190.10">
    <property type="entry name" value="Periplasmic binding protein-like II"/>
    <property type="match status" value="2"/>
</dbReference>
<name>A0AAX2AKX0_9BACT</name>
<dbReference type="RefSeq" id="WP_114841707.1">
    <property type="nucleotide sequence ID" value="NZ_CP031219.1"/>
</dbReference>
<keyword evidence="2" id="KW-0732">Signal</keyword>
<dbReference type="PANTHER" id="PTHR35841:SF1">
    <property type="entry name" value="PHOSPHONATES-BINDING PERIPLASMIC PROTEIN"/>
    <property type="match status" value="1"/>
</dbReference>
<dbReference type="PANTHER" id="PTHR35841">
    <property type="entry name" value="PHOSPHONATES-BINDING PERIPLASMIC PROTEIN"/>
    <property type="match status" value="1"/>
</dbReference>
<dbReference type="AlphaFoldDB" id="A0AAX2AKX0"/>
<evidence type="ECO:0000256" key="1">
    <source>
        <dbReference type="ARBA" id="ARBA00007162"/>
    </source>
</evidence>
<gene>
    <name evidence="3" type="ORF">CP985_01100</name>
</gene>
<reference evidence="3 4" key="1">
    <citation type="submission" date="2017-09" db="EMBL/GenBank/DDBJ databases">
        <title>Genomics of the genus Arcobacter.</title>
        <authorList>
            <person name="Perez-Cataluna A."/>
            <person name="Figueras M.J."/>
            <person name="Salas-Masso N."/>
        </authorList>
    </citation>
    <scope>NUCLEOTIDE SEQUENCE [LARGE SCALE GENOMIC DNA]</scope>
    <source>
        <strain evidence="3 4">CECT 7386</strain>
    </source>
</reference>
<dbReference type="NCBIfam" id="TIGR01098">
    <property type="entry name" value="3A0109s03R"/>
    <property type="match status" value="1"/>
</dbReference>
<comment type="similarity">
    <text evidence="1">Belongs to the phosphate/phosphite/phosphonate binding protein family.</text>
</comment>
<dbReference type="KEGG" id="amyt:AMYT_1264"/>
<protein>
    <recommendedName>
        <fullName evidence="5">Phosphate/phosphite/phosphonate ABC transporter substrate-binding protein</fullName>
    </recommendedName>
</protein>
<comment type="caution">
    <text evidence="3">The sequence shown here is derived from an EMBL/GenBank/DDBJ whole genome shotgun (WGS) entry which is preliminary data.</text>
</comment>
<dbReference type="GO" id="GO:0055085">
    <property type="term" value="P:transmembrane transport"/>
    <property type="evidence" value="ECO:0007669"/>
    <property type="project" value="InterPro"/>
</dbReference>
<evidence type="ECO:0000313" key="4">
    <source>
        <dbReference type="Proteomes" id="UP000290092"/>
    </source>
</evidence>
<dbReference type="InterPro" id="IPR005770">
    <property type="entry name" value="PhnD"/>
</dbReference>
<dbReference type="GO" id="GO:0043190">
    <property type="term" value="C:ATP-binding cassette (ABC) transporter complex"/>
    <property type="evidence" value="ECO:0007669"/>
    <property type="project" value="InterPro"/>
</dbReference>
<dbReference type="SUPFAM" id="SSF53850">
    <property type="entry name" value="Periplasmic binding protein-like II"/>
    <property type="match status" value="1"/>
</dbReference>
<evidence type="ECO:0000256" key="2">
    <source>
        <dbReference type="ARBA" id="ARBA00022729"/>
    </source>
</evidence>
<organism evidence="3 4">
    <name type="scientific">Malaciobacter mytili LMG 24559</name>
    <dbReference type="NCBI Taxonomy" id="1032238"/>
    <lineage>
        <taxon>Bacteria</taxon>
        <taxon>Pseudomonadati</taxon>
        <taxon>Campylobacterota</taxon>
        <taxon>Epsilonproteobacteria</taxon>
        <taxon>Campylobacterales</taxon>
        <taxon>Arcobacteraceae</taxon>
        <taxon>Malaciobacter</taxon>
    </lineage>
</organism>
<sequence>MRFFILSIFFTISLFSKNLIIGVIPYKSKEELVKVYSPLLEYINKNSEYKLELIVSRDYKHLISLIKKNQIDIASLGSYLYIKNLNELENTNYLATSLRLINDKITWYYNSFIITKMQNNEINSIKDLKGKRFGFTDKNSTSGFLYPNFMLKEEGIDYKKDFSKYFFLKKHNRVIEALLNNSIDAAGTFDQVVYDTQKLYANQIKILAVSYPIPLDVFISSSKLNFQDTNNIKKLLLEYKAKPEINQILGFTKVKENVFEDIKSIIKSNNY</sequence>
<accession>A0AAX2AKX0</accession>
<evidence type="ECO:0000313" key="3">
    <source>
        <dbReference type="EMBL" id="RXK16783.1"/>
    </source>
</evidence>